<dbReference type="AlphaFoldDB" id="A0A0M8P6I6"/>
<evidence type="ECO:0000313" key="2">
    <source>
        <dbReference type="Proteomes" id="UP000037696"/>
    </source>
</evidence>
<evidence type="ECO:0000313" key="1">
    <source>
        <dbReference type="EMBL" id="KOS41721.1"/>
    </source>
</evidence>
<sequence>MGKRQKQKKPSNLSATVRGTLSNIGRDLTISWDQTKVDDAHIPSRLSICRSSATRWSSGPWDPPDLNSAILQPLNPHHFTILSSAQPNIPAFSMGSTSVFAKVRS</sequence>
<reference evidence="1 2" key="1">
    <citation type="submission" date="2015-08" db="EMBL/GenBank/DDBJ databases">
        <title>Genome sequencing of Penicillium nordicum.</title>
        <authorList>
            <person name="Nguyen H.D."/>
            <person name="Seifert K.A."/>
        </authorList>
    </citation>
    <scope>NUCLEOTIDE SEQUENCE [LARGE SCALE GENOMIC DNA]</scope>
    <source>
        <strain evidence="1 2">DAOMC 185683</strain>
    </source>
</reference>
<name>A0A0M8P6I6_9EURO</name>
<dbReference type="OrthoDB" id="5427070at2759"/>
<organism evidence="1 2">
    <name type="scientific">Penicillium nordicum</name>
    <dbReference type="NCBI Taxonomy" id="229535"/>
    <lineage>
        <taxon>Eukaryota</taxon>
        <taxon>Fungi</taxon>
        <taxon>Dikarya</taxon>
        <taxon>Ascomycota</taxon>
        <taxon>Pezizomycotina</taxon>
        <taxon>Eurotiomycetes</taxon>
        <taxon>Eurotiomycetidae</taxon>
        <taxon>Eurotiales</taxon>
        <taxon>Aspergillaceae</taxon>
        <taxon>Penicillium</taxon>
    </lineage>
</organism>
<protein>
    <submittedName>
        <fullName evidence="1">Uncharacterized protein</fullName>
    </submittedName>
</protein>
<keyword evidence="2" id="KW-1185">Reference proteome</keyword>
<proteinExistence type="predicted"/>
<comment type="caution">
    <text evidence="1">The sequence shown here is derived from an EMBL/GenBank/DDBJ whole genome shotgun (WGS) entry which is preliminary data.</text>
</comment>
<gene>
    <name evidence="1" type="ORF">ACN38_g7425</name>
</gene>
<accession>A0A0M8P6I6</accession>
<dbReference type="EMBL" id="LHQQ01000124">
    <property type="protein sequence ID" value="KOS41721.1"/>
    <property type="molecule type" value="Genomic_DNA"/>
</dbReference>
<dbReference type="Proteomes" id="UP000037696">
    <property type="component" value="Unassembled WGS sequence"/>
</dbReference>